<proteinExistence type="predicted"/>
<gene>
    <name evidence="2" type="ORF">SAMN05660313_02815</name>
</gene>
<evidence type="ECO:0000313" key="2">
    <source>
        <dbReference type="EMBL" id="SFW61255.1"/>
    </source>
</evidence>
<reference evidence="3" key="1">
    <citation type="submission" date="2016-11" db="EMBL/GenBank/DDBJ databases">
        <authorList>
            <person name="Varghese N."/>
            <person name="Submissions S."/>
        </authorList>
    </citation>
    <scope>NUCLEOTIDE SEQUENCE [LARGE SCALE GENOMIC DNA]</scope>
    <source>
        <strain evidence="3">DSM 24786</strain>
    </source>
</reference>
<feature type="transmembrane region" description="Helical" evidence="1">
    <location>
        <begin position="40"/>
        <end position="59"/>
    </location>
</feature>
<dbReference type="STRING" id="76595.SAMN05660313_02815"/>
<protein>
    <submittedName>
        <fullName evidence="2">Uncharacterized protein</fullName>
    </submittedName>
</protein>
<evidence type="ECO:0000313" key="3">
    <source>
        <dbReference type="Proteomes" id="UP000183257"/>
    </source>
</evidence>
<dbReference type="Proteomes" id="UP000183257">
    <property type="component" value="Unassembled WGS sequence"/>
</dbReference>
<feature type="transmembrane region" description="Helical" evidence="1">
    <location>
        <begin position="7"/>
        <end position="28"/>
    </location>
</feature>
<dbReference type="OrthoDB" id="1163872at2"/>
<organism evidence="2 3">
    <name type="scientific">Cellulophaga fucicola</name>
    <dbReference type="NCBI Taxonomy" id="76595"/>
    <lineage>
        <taxon>Bacteria</taxon>
        <taxon>Pseudomonadati</taxon>
        <taxon>Bacteroidota</taxon>
        <taxon>Flavobacteriia</taxon>
        <taxon>Flavobacteriales</taxon>
        <taxon>Flavobacteriaceae</taxon>
        <taxon>Cellulophaga</taxon>
    </lineage>
</organism>
<evidence type="ECO:0000256" key="1">
    <source>
        <dbReference type="SAM" id="Phobius"/>
    </source>
</evidence>
<feature type="transmembrane region" description="Helical" evidence="1">
    <location>
        <begin position="149"/>
        <end position="165"/>
    </location>
</feature>
<keyword evidence="1" id="KW-0812">Transmembrane</keyword>
<dbReference type="EMBL" id="FPIY01000004">
    <property type="protein sequence ID" value="SFW61255.1"/>
    <property type="molecule type" value="Genomic_DNA"/>
</dbReference>
<dbReference type="AlphaFoldDB" id="A0A1K1QMS6"/>
<dbReference type="RefSeq" id="WP_072304438.1">
    <property type="nucleotide sequence ID" value="NZ_FPIY01000004.1"/>
</dbReference>
<keyword evidence="1" id="KW-1133">Transmembrane helix</keyword>
<keyword evidence="3" id="KW-1185">Reference proteome</keyword>
<feature type="transmembrane region" description="Helical" evidence="1">
    <location>
        <begin position="66"/>
        <end position="83"/>
    </location>
</feature>
<accession>A0A1K1QMS6</accession>
<sequence>MKSNFNYVIIIIIGLIIAGASFASSILTENINAGIWLDRGLWIGEIAGIFMLLLNGTFIKTKYFRVIKGIMALIMIGALLKILHWEFQFITGNLILIVGFIGIMTTYFFSFLNKPIKKRLDYLKLAWVITRYTVGVLIFLHIIHRDYQVIASIIMWAAIFDYLIAEKKKGRLFE</sequence>
<name>A0A1K1QMS6_9FLAO</name>
<feature type="transmembrane region" description="Helical" evidence="1">
    <location>
        <begin position="122"/>
        <end position="143"/>
    </location>
</feature>
<keyword evidence="1" id="KW-0472">Membrane</keyword>
<feature type="transmembrane region" description="Helical" evidence="1">
    <location>
        <begin position="89"/>
        <end position="110"/>
    </location>
</feature>